<keyword evidence="1" id="KW-1133">Transmembrane helix</keyword>
<accession>A0A1J4JXU8</accession>
<dbReference type="VEuPathDB" id="TrichDB:TRFO_07281"/>
<protein>
    <submittedName>
        <fullName evidence="2">Uncharacterized protein</fullName>
    </submittedName>
</protein>
<evidence type="ECO:0000313" key="3">
    <source>
        <dbReference type="Proteomes" id="UP000179807"/>
    </source>
</evidence>
<evidence type="ECO:0000313" key="2">
    <source>
        <dbReference type="EMBL" id="OHT02093.1"/>
    </source>
</evidence>
<comment type="caution">
    <text evidence="2">The sequence shown here is derived from an EMBL/GenBank/DDBJ whole genome shotgun (WGS) entry which is preliminary data.</text>
</comment>
<name>A0A1J4JXU8_9EUKA</name>
<dbReference type="RefSeq" id="XP_068355229.1">
    <property type="nucleotide sequence ID" value="XM_068493583.1"/>
</dbReference>
<dbReference type="GeneID" id="94828287"/>
<keyword evidence="1" id="KW-0472">Membrane</keyword>
<keyword evidence="3" id="KW-1185">Reference proteome</keyword>
<feature type="transmembrane region" description="Helical" evidence="1">
    <location>
        <begin position="680"/>
        <end position="699"/>
    </location>
</feature>
<sequence>MFAIFIFCAFSKQLLKHSHDFISEPIISIPVTIIYIGNHPIIEPNIINSEFTKQWYQSLSHSSSQKIRNQTNLYVSSDIIKVPPLKYRFDFSLFNLTEEDNHVFEEAFSSFSRPSKWKKGHKVIHPYSLQLLFNSLVDYYDIKNYTFFIYATERTNYQYCEGLDQSEYQTSPDSNFSIPQLKKFDKSLPWGQQVKKLLSHSENSLGDWSTPESVYNNIFSNPFLKEELIHPATSDQCSQYWTMDKRIFFSDASQFARMTIHEDSADDSPTLSEKLADAINSFEKICKNANNPIKQSNLNYCPSLESYISHLQAQVKALGESKSSQVLQRFLSNSSAIILDALKLNIIPTIPSFDAQLPEVFKITISTIGKPPGSFNLTKITEIYNSYMIGEASTNFVFEQAQLIEWPLIALPLYNATIGIQTSSSSSSSSGSSSGDRLGSVNSELLRESLQFKTVNHRVYSDNQSIQTRDLLAFIAFHWDSQILINGNSDFFAFDNVAFALGNTNDDFHPHGILRSSLTHMYGISPMKRWRSLSIMCTQSHHTNLNVISRDCAYRNSIWIELSKTNVKVKKHFNRAMKILKFSQERSNNSISIDEDVLYVEAKEVANQLEETLNFASNFMFDEMLASVKLLRAKRKVLTKHLKAIVNDLEFQMCAFAPKNLIVKNPSFFDRFDTFATITFPMWIGLLVISFLTAMYAFTKRMKMN</sequence>
<reference evidence="2" key="1">
    <citation type="submission" date="2016-10" db="EMBL/GenBank/DDBJ databases">
        <authorList>
            <person name="Benchimol M."/>
            <person name="Almeida L.G."/>
            <person name="Vasconcelos A.T."/>
            <person name="Perreira-Neves A."/>
            <person name="Rosa I.A."/>
            <person name="Tasca T."/>
            <person name="Bogo M.R."/>
            <person name="de Souza W."/>
        </authorList>
    </citation>
    <scope>NUCLEOTIDE SEQUENCE [LARGE SCALE GENOMIC DNA]</scope>
    <source>
        <strain evidence="2">K</strain>
    </source>
</reference>
<dbReference type="AlphaFoldDB" id="A0A1J4JXU8"/>
<proteinExistence type="predicted"/>
<gene>
    <name evidence="2" type="ORF">TRFO_07281</name>
</gene>
<organism evidence="2 3">
    <name type="scientific">Tritrichomonas foetus</name>
    <dbReference type="NCBI Taxonomy" id="1144522"/>
    <lineage>
        <taxon>Eukaryota</taxon>
        <taxon>Metamonada</taxon>
        <taxon>Parabasalia</taxon>
        <taxon>Tritrichomonadida</taxon>
        <taxon>Tritrichomonadidae</taxon>
        <taxon>Tritrichomonas</taxon>
    </lineage>
</organism>
<dbReference type="EMBL" id="MLAK01000882">
    <property type="protein sequence ID" value="OHT02093.1"/>
    <property type="molecule type" value="Genomic_DNA"/>
</dbReference>
<dbReference type="OrthoDB" id="10598921at2759"/>
<keyword evidence="1" id="KW-0812">Transmembrane</keyword>
<evidence type="ECO:0000256" key="1">
    <source>
        <dbReference type="SAM" id="Phobius"/>
    </source>
</evidence>
<dbReference type="Proteomes" id="UP000179807">
    <property type="component" value="Unassembled WGS sequence"/>
</dbReference>